<gene>
    <name evidence="2" type="ORF">FHL15_007618</name>
</gene>
<protein>
    <recommendedName>
        <fullName evidence="1">2EXR domain-containing protein</fullName>
    </recommendedName>
</protein>
<keyword evidence="3" id="KW-1185">Reference proteome</keyword>
<accession>A0A553HTX8</accession>
<evidence type="ECO:0000259" key="1">
    <source>
        <dbReference type="Pfam" id="PF20150"/>
    </source>
</evidence>
<evidence type="ECO:0000313" key="2">
    <source>
        <dbReference type="EMBL" id="TRX91394.1"/>
    </source>
</evidence>
<dbReference type="InterPro" id="IPR045518">
    <property type="entry name" value="2EXR"/>
</dbReference>
<organism evidence="2 3">
    <name type="scientific">Xylaria flabelliformis</name>
    <dbReference type="NCBI Taxonomy" id="2512241"/>
    <lineage>
        <taxon>Eukaryota</taxon>
        <taxon>Fungi</taxon>
        <taxon>Dikarya</taxon>
        <taxon>Ascomycota</taxon>
        <taxon>Pezizomycotina</taxon>
        <taxon>Sordariomycetes</taxon>
        <taxon>Xylariomycetidae</taxon>
        <taxon>Xylariales</taxon>
        <taxon>Xylariaceae</taxon>
        <taxon>Xylaria</taxon>
    </lineage>
</organism>
<reference evidence="3" key="1">
    <citation type="submission" date="2019-06" db="EMBL/GenBank/DDBJ databases">
        <title>Draft genome sequence of the griseofulvin-producing fungus Xylaria cubensis strain G536.</title>
        <authorList>
            <person name="Mead M.E."/>
            <person name="Raja H.A."/>
            <person name="Steenwyk J.L."/>
            <person name="Knowles S.L."/>
            <person name="Oberlies N.H."/>
            <person name="Rokas A."/>
        </authorList>
    </citation>
    <scope>NUCLEOTIDE SEQUENCE [LARGE SCALE GENOMIC DNA]</scope>
    <source>
        <strain evidence="3">G536</strain>
    </source>
</reference>
<dbReference type="Proteomes" id="UP000319160">
    <property type="component" value="Unassembled WGS sequence"/>
</dbReference>
<dbReference type="EMBL" id="VFLP01000045">
    <property type="protein sequence ID" value="TRX91394.1"/>
    <property type="molecule type" value="Genomic_DNA"/>
</dbReference>
<dbReference type="AlphaFoldDB" id="A0A553HTX8"/>
<feature type="domain" description="2EXR" evidence="1">
    <location>
        <begin position="27"/>
        <end position="127"/>
    </location>
</feature>
<evidence type="ECO:0000313" key="3">
    <source>
        <dbReference type="Proteomes" id="UP000319160"/>
    </source>
</evidence>
<comment type="caution">
    <text evidence="2">The sequence shown here is derived from an EMBL/GenBank/DDBJ whole genome shotgun (WGS) entry which is preliminary data.</text>
</comment>
<dbReference type="Pfam" id="PF20150">
    <property type="entry name" value="2EXR"/>
    <property type="match status" value="1"/>
</dbReference>
<proteinExistence type="predicted"/>
<sequence>MPAHECSSFERLDFAEDVSSPTITASFPQFSKLTTDLRLAVWQKFALPERLYHLLRQDLNWVTDVTVSDLGVYKRRGDVRRIMQVNREARREVLRGRQLVVWDKTWDLQGRPQPGPSYSFVNWELDLFSVKFVHSHGNPWKQEPFNKIKNLAVGIKGMFGRNAEQLCPLRMPFFYEHDDHFTLEWREATGSVERIVLVIPCEVVWDKMHIHPALPGVPEGSYRDGRDLVMNEYGMHTVSNPTDYMYDKCKVRLLTSIEGTKEEGQQLLCRIYSFSQWVHRVVPIARKIATGGRREVKCMLMLDYQGCRDPRYRGTAWAAEPLLAQHEF</sequence>
<dbReference type="OrthoDB" id="4776651at2759"/>
<name>A0A553HTX8_9PEZI</name>